<feature type="domain" description="EamA" evidence="7">
    <location>
        <begin position="157"/>
        <end position="298"/>
    </location>
</feature>
<feature type="transmembrane region" description="Helical" evidence="6">
    <location>
        <begin position="282"/>
        <end position="298"/>
    </location>
</feature>
<keyword evidence="9" id="KW-1185">Reference proteome</keyword>
<dbReference type="PANTHER" id="PTHR32322">
    <property type="entry name" value="INNER MEMBRANE TRANSPORTER"/>
    <property type="match status" value="1"/>
</dbReference>
<proteinExistence type="predicted"/>
<comment type="subcellular location">
    <subcellularLocation>
        <location evidence="1">Cell membrane</location>
        <topology evidence="1">Multi-pass membrane protein</topology>
    </subcellularLocation>
</comment>
<evidence type="ECO:0000256" key="5">
    <source>
        <dbReference type="ARBA" id="ARBA00023136"/>
    </source>
</evidence>
<dbReference type="Proteomes" id="UP000263486">
    <property type="component" value="Unassembled WGS sequence"/>
</dbReference>
<accession>A0ABX9KG03</accession>
<gene>
    <name evidence="8" type="ORF">DYH56_09940</name>
</gene>
<dbReference type="InterPro" id="IPR037185">
    <property type="entry name" value="EmrE-like"/>
</dbReference>
<dbReference type="EMBL" id="QUAJ01000016">
    <property type="protein sequence ID" value="REI40792.1"/>
    <property type="molecule type" value="Genomic_DNA"/>
</dbReference>
<evidence type="ECO:0000256" key="1">
    <source>
        <dbReference type="ARBA" id="ARBA00004651"/>
    </source>
</evidence>
<feature type="transmembrane region" description="Helical" evidence="6">
    <location>
        <begin position="37"/>
        <end position="58"/>
    </location>
</feature>
<organism evidence="8 9">
    <name type="scientific">Psychrilyobacter piezotolerans</name>
    <dbReference type="NCBI Taxonomy" id="2293438"/>
    <lineage>
        <taxon>Bacteria</taxon>
        <taxon>Fusobacteriati</taxon>
        <taxon>Fusobacteriota</taxon>
        <taxon>Fusobacteriia</taxon>
        <taxon>Fusobacteriales</taxon>
        <taxon>Fusobacteriaceae</taxon>
        <taxon>Psychrilyobacter</taxon>
    </lineage>
</organism>
<feature type="domain" description="EamA" evidence="7">
    <location>
        <begin position="9"/>
        <end position="142"/>
    </location>
</feature>
<evidence type="ECO:0000256" key="3">
    <source>
        <dbReference type="ARBA" id="ARBA00022692"/>
    </source>
</evidence>
<dbReference type="InterPro" id="IPR000620">
    <property type="entry name" value="EamA_dom"/>
</dbReference>
<keyword evidence="3 6" id="KW-0812">Transmembrane</keyword>
<evidence type="ECO:0000313" key="8">
    <source>
        <dbReference type="EMBL" id="REI40792.1"/>
    </source>
</evidence>
<keyword evidence="2" id="KW-1003">Cell membrane</keyword>
<evidence type="ECO:0000259" key="7">
    <source>
        <dbReference type="Pfam" id="PF00892"/>
    </source>
</evidence>
<feature type="transmembrane region" description="Helical" evidence="6">
    <location>
        <begin position="153"/>
        <end position="174"/>
    </location>
</feature>
<feature type="transmembrane region" description="Helical" evidence="6">
    <location>
        <begin position="258"/>
        <end position="276"/>
    </location>
</feature>
<feature type="transmembrane region" description="Helical" evidence="6">
    <location>
        <begin position="186"/>
        <end position="206"/>
    </location>
</feature>
<keyword evidence="5 6" id="KW-0472">Membrane</keyword>
<dbReference type="PANTHER" id="PTHR32322:SF18">
    <property type="entry name" value="S-ADENOSYLMETHIONINE_S-ADENOSYLHOMOCYSTEINE TRANSPORTER"/>
    <property type="match status" value="1"/>
</dbReference>
<reference evidence="8 9" key="1">
    <citation type="submission" date="2018-08" db="EMBL/GenBank/DDBJ databases">
        <title>Draft genome sequence of Psychrilyobacter sp. strain SD5 isolated from Black Sea water.</title>
        <authorList>
            <person name="Yadav S."/>
            <person name="Villanueva L."/>
            <person name="Damste J.S.S."/>
        </authorList>
    </citation>
    <scope>NUCLEOTIDE SEQUENCE [LARGE SCALE GENOMIC DNA]</scope>
    <source>
        <strain evidence="8 9">SD5</strain>
    </source>
</reference>
<comment type="caution">
    <text evidence="8">The sequence shown here is derived from an EMBL/GenBank/DDBJ whole genome shotgun (WGS) entry which is preliminary data.</text>
</comment>
<evidence type="ECO:0000256" key="2">
    <source>
        <dbReference type="ARBA" id="ARBA00022475"/>
    </source>
</evidence>
<keyword evidence="4 6" id="KW-1133">Transmembrane helix</keyword>
<evidence type="ECO:0000256" key="4">
    <source>
        <dbReference type="ARBA" id="ARBA00022989"/>
    </source>
</evidence>
<evidence type="ECO:0000256" key="6">
    <source>
        <dbReference type="SAM" id="Phobius"/>
    </source>
</evidence>
<feature type="transmembrane region" description="Helical" evidence="6">
    <location>
        <begin position="70"/>
        <end position="92"/>
    </location>
</feature>
<dbReference type="InterPro" id="IPR050638">
    <property type="entry name" value="AA-Vitamin_Transporters"/>
</dbReference>
<feature type="transmembrane region" description="Helical" evidence="6">
    <location>
        <begin position="98"/>
        <end position="117"/>
    </location>
</feature>
<feature type="transmembrane region" description="Helical" evidence="6">
    <location>
        <begin position="226"/>
        <end position="246"/>
    </location>
</feature>
<name>A0ABX9KG03_9FUSO</name>
<sequence>MRKLKNTRIYLWVLLTVTLWGTSFAFSKIGIANLSPVHFLFLRVLFSSIIFGISLMVIPRSKKKISIKDLYHLIFLSFIGISGYFIVQYSALKYTTTINASLFIAISPIFVALYMHFSKNESINKLQGSGILLSFLGVCLIITNGKIDGLFSGTSVIGDGLMIINAAMLAIFTISTKDLLKKYDPFIIIAYMNISALITLIPIAFTNNFISRTSLFNVIGDIQGKTYLAALYLAMFCTVIGYYGWYRGIKELGASRTSVFNYLNPLVATITSNLLFHEGMTTYTFLGSFLAISGLLVNNKFKSNPAKNDFSRQQI</sequence>
<protein>
    <submittedName>
        <fullName evidence="8">DMT family transporter</fullName>
    </submittedName>
</protein>
<dbReference type="SUPFAM" id="SSF103481">
    <property type="entry name" value="Multidrug resistance efflux transporter EmrE"/>
    <property type="match status" value="2"/>
</dbReference>
<dbReference type="Pfam" id="PF00892">
    <property type="entry name" value="EamA"/>
    <property type="match status" value="2"/>
</dbReference>
<evidence type="ECO:0000313" key="9">
    <source>
        <dbReference type="Proteomes" id="UP000263486"/>
    </source>
</evidence>
<feature type="transmembrane region" description="Helical" evidence="6">
    <location>
        <begin position="129"/>
        <end position="147"/>
    </location>
</feature>